<keyword evidence="3" id="KW-1185">Reference proteome</keyword>
<dbReference type="EMBL" id="CP090615">
    <property type="protein sequence ID" value="UTT86801.1"/>
    <property type="molecule type" value="Genomic_DNA"/>
</dbReference>
<feature type="domain" description="DUF218" evidence="1">
    <location>
        <begin position="6"/>
        <end position="129"/>
    </location>
</feature>
<gene>
    <name evidence="2" type="ORF">LZI70_15335</name>
</gene>
<proteinExistence type="predicted"/>
<evidence type="ECO:0000313" key="2">
    <source>
        <dbReference type="EMBL" id="UTT86801.1"/>
    </source>
</evidence>
<dbReference type="RefSeq" id="WP_255232541.1">
    <property type="nucleotide sequence ID" value="NZ_CP090615.1"/>
</dbReference>
<name>A0ABY5GAR3_VIBPE</name>
<organism evidence="2 3">
    <name type="scientific">Vibrio pelagius</name>
    <dbReference type="NCBI Taxonomy" id="28169"/>
    <lineage>
        <taxon>Bacteria</taxon>
        <taxon>Pseudomonadati</taxon>
        <taxon>Pseudomonadota</taxon>
        <taxon>Gammaproteobacteria</taxon>
        <taxon>Vibrionales</taxon>
        <taxon>Vibrionaceae</taxon>
        <taxon>Vibrio</taxon>
    </lineage>
</organism>
<dbReference type="Gene3D" id="3.40.50.620">
    <property type="entry name" value="HUPs"/>
    <property type="match status" value="1"/>
</dbReference>
<dbReference type="Pfam" id="PF02698">
    <property type="entry name" value="DUF218"/>
    <property type="match status" value="1"/>
</dbReference>
<reference evidence="2" key="1">
    <citation type="submission" date="2022-01" db="EMBL/GenBank/DDBJ databases">
        <title>Alginate degradation mechanism of Vibrio pelagius WXL662.</title>
        <authorList>
            <person name="He X."/>
        </authorList>
    </citation>
    <scope>NUCLEOTIDE SEQUENCE</scope>
    <source>
        <strain evidence="2">WXL662</strain>
    </source>
</reference>
<dbReference type="PANTHER" id="PTHR30336:SF20">
    <property type="entry name" value="DUF218 DOMAIN-CONTAINING PROTEIN"/>
    <property type="match status" value="1"/>
</dbReference>
<dbReference type="InterPro" id="IPR003848">
    <property type="entry name" value="DUF218"/>
</dbReference>
<dbReference type="InterPro" id="IPR014729">
    <property type="entry name" value="Rossmann-like_a/b/a_fold"/>
</dbReference>
<dbReference type="CDD" id="cd06259">
    <property type="entry name" value="YdcF-like"/>
    <property type="match status" value="1"/>
</dbReference>
<protein>
    <submittedName>
        <fullName evidence="2">YdcF family protein</fullName>
    </submittedName>
</protein>
<evidence type="ECO:0000259" key="1">
    <source>
        <dbReference type="Pfam" id="PF02698"/>
    </source>
</evidence>
<dbReference type="Proteomes" id="UP001059120">
    <property type="component" value="Chromosome 2"/>
</dbReference>
<evidence type="ECO:0000313" key="3">
    <source>
        <dbReference type="Proteomes" id="UP001059120"/>
    </source>
</evidence>
<sequence length="290" mass="32687">MSIKNLVVILGKRLNKNELTAEGRSRVEAAIDYLASRSNDKVAVAFCGGVTPGQTLSEAEVMYEYFLQLESQLESPLSIQARLLEKKSTNTIENIHNLALELIESGLLENSQQLNVVFVSNDYHLQRIFEIQSLMDEQGLLKVLEERCGQLGVALKIDRNIEQHVVVAYPHTTVQAQLFLLIDSLTTYRVYLEGIVAGRFVGQQEQTRKAPAQLGLEAIDKAVQLSATAQFSLLHSLLPLLQNCIRQTPVGTDKEKVREYLALLDTNLTLLNRYLDPEQDLDTRWWRSGH</sequence>
<dbReference type="PANTHER" id="PTHR30336">
    <property type="entry name" value="INNER MEMBRANE PROTEIN, PROBABLE PERMEASE"/>
    <property type="match status" value="1"/>
</dbReference>
<dbReference type="InterPro" id="IPR051599">
    <property type="entry name" value="Cell_Envelope_Assoc"/>
</dbReference>
<accession>A0ABY5GAR3</accession>